<evidence type="ECO:0000313" key="1">
    <source>
        <dbReference type="EMBL" id="KAF1959997.1"/>
    </source>
</evidence>
<sequence length="257" mass="29253">MSAVSNCAPDIEALPMPLRTLTSKEERPLLGPMRSWTSDFALTYSRSSFGPRISLPQRNPSSSWLRRRAEKKLCGFGHGTVIAVDAKWGMHHSSYEALQRSVEEDDCRLCSQLWRDVSSSGEDPSSLIWPLYRWTIRDPQRIGDSEEVYAAIAFRKAISMTSPNAKQNPKVSLPERTSLLFQQSDPERMQPLDALGWNTFSEEAQTRIRQWISDCNEAHPDCQGRADPDFMPTRLLDLERGERIYVVETRPGNIRAP</sequence>
<name>A0A6A5UFX6_9PLEO</name>
<protein>
    <submittedName>
        <fullName evidence="1">Uncharacterized protein</fullName>
    </submittedName>
</protein>
<evidence type="ECO:0000313" key="2">
    <source>
        <dbReference type="Proteomes" id="UP000800035"/>
    </source>
</evidence>
<dbReference type="Proteomes" id="UP000800035">
    <property type="component" value="Unassembled WGS sequence"/>
</dbReference>
<organism evidence="1 2">
    <name type="scientific">Byssothecium circinans</name>
    <dbReference type="NCBI Taxonomy" id="147558"/>
    <lineage>
        <taxon>Eukaryota</taxon>
        <taxon>Fungi</taxon>
        <taxon>Dikarya</taxon>
        <taxon>Ascomycota</taxon>
        <taxon>Pezizomycotina</taxon>
        <taxon>Dothideomycetes</taxon>
        <taxon>Pleosporomycetidae</taxon>
        <taxon>Pleosporales</taxon>
        <taxon>Massarineae</taxon>
        <taxon>Massarinaceae</taxon>
        <taxon>Byssothecium</taxon>
    </lineage>
</organism>
<proteinExistence type="predicted"/>
<dbReference type="AlphaFoldDB" id="A0A6A5UFX6"/>
<gene>
    <name evidence="1" type="ORF">CC80DRAFT_544450</name>
</gene>
<dbReference type="EMBL" id="ML976983">
    <property type="protein sequence ID" value="KAF1959997.1"/>
    <property type="molecule type" value="Genomic_DNA"/>
</dbReference>
<reference evidence="1" key="1">
    <citation type="journal article" date="2020" name="Stud. Mycol.">
        <title>101 Dothideomycetes genomes: a test case for predicting lifestyles and emergence of pathogens.</title>
        <authorList>
            <person name="Haridas S."/>
            <person name="Albert R."/>
            <person name="Binder M."/>
            <person name="Bloem J."/>
            <person name="Labutti K."/>
            <person name="Salamov A."/>
            <person name="Andreopoulos B."/>
            <person name="Baker S."/>
            <person name="Barry K."/>
            <person name="Bills G."/>
            <person name="Bluhm B."/>
            <person name="Cannon C."/>
            <person name="Castanera R."/>
            <person name="Culley D."/>
            <person name="Daum C."/>
            <person name="Ezra D."/>
            <person name="Gonzalez J."/>
            <person name="Henrissat B."/>
            <person name="Kuo A."/>
            <person name="Liang C."/>
            <person name="Lipzen A."/>
            <person name="Lutzoni F."/>
            <person name="Magnuson J."/>
            <person name="Mondo S."/>
            <person name="Nolan M."/>
            <person name="Ohm R."/>
            <person name="Pangilinan J."/>
            <person name="Park H.-J."/>
            <person name="Ramirez L."/>
            <person name="Alfaro M."/>
            <person name="Sun H."/>
            <person name="Tritt A."/>
            <person name="Yoshinaga Y."/>
            <person name="Zwiers L.-H."/>
            <person name="Turgeon B."/>
            <person name="Goodwin S."/>
            <person name="Spatafora J."/>
            <person name="Crous P."/>
            <person name="Grigoriev I."/>
        </authorList>
    </citation>
    <scope>NUCLEOTIDE SEQUENCE</scope>
    <source>
        <strain evidence="1">CBS 675.92</strain>
    </source>
</reference>
<keyword evidence="2" id="KW-1185">Reference proteome</keyword>
<accession>A0A6A5UFX6</accession>